<name>A0AAN9MT07_CANGL</name>
<evidence type="ECO:0000313" key="1">
    <source>
        <dbReference type="EMBL" id="KAK7360475.1"/>
    </source>
</evidence>
<dbReference type="EMBL" id="JAYMYQ010000001">
    <property type="protein sequence ID" value="KAK7360475.1"/>
    <property type="molecule type" value="Genomic_DNA"/>
</dbReference>
<evidence type="ECO:0000313" key="2">
    <source>
        <dbReference type="Proteomes" id="UP001367508"/>
    </source>
</evidence>
<gene>
    <name evidence="1" type="ORF">VNO77_02470</name>
</gene>
<keyword evidence="2" id="KW-1185">Reference proteome</keyword>
<protein>
    <submittedName>
        <fullName evidence="1">Uncharacterized protein</fullName>
    </submittedName>
</protein>
<sequence>MHDDIDHPRRDNLLPLHHRNSIQEICVGIRCLVARARCKDVHGIIDEIFWMILVPAFTLGDEILSKTLVKSGPYN</sequence>
<proteinExistence type="predicted"/>
<dbReference type="Proteomes" id="UP001367508">
    <property type="component" value="Unassembled WGS sequence"/>
</dbReference>
<accession>A0AAN9MT07</accession>
<organism evidence="1 2">
    <name type="scientific">Canavalia gladiata</name>
    <name type="common">Sword bean</name>
    <name type="synonym">Dolichos gladiatus</name>
    <dbReference type="NCBI Taxonomy" id="3824"/>
    <lineage>
        <taxon>Eukaryota</taxon>
        <taxon>Viridiplantae</taxon>
        <taxon>Streptophyta</taxon>
        <taxon>Embryophyta</taxon>
        <taxon>Tracheophyta</taxon>
        <taxon>Spermatophyta</taxon>
        <taxon>Magnoliopsida</taxon>
        <taxon>eudicotyledons</taxon>
        <taxon>Gunneridae</taxon>
        <taxon>Pentapetalae</taxon>
        <taxon>rosids</taxon>
        <taxon>fabids</taxon>
        <taxon>Fabales</taxon>
        <taxon>Fabaceae</taxon>
        <taxon>Papilionoideae</taxon>
        <taxon>50 kb inversion clade</taxon>
        <taxon>NPAAA clade</taxon>
        <taxon>indigoferoid/millettioid clade</taxon>
        <taxon>Phaseoleae</taxon>
        <taxon>Canavalia</taxon>
    </lineage>
</organism>
<comment type="caution">
    <text evidence="1">The sequence shown here is derived from an EMBL/GenBank/DDBJ whole genome shotgun (WGS) entry which is preliminary data.</text>
</comment>
<reference evidence="1 2" key="1">
    <citation type="submission" date="2024-01" db="EMBL/GenBank/DDBJ databases">
        <title>The genomes of 5 underutilized Papilionoideae crops provide insights into root nodulation and disease resistanc.</title>
        <authorList>
            <person name="Jiang F."/>
        </authorList>
    </citation>
    <scope>NUCLEOTIDE SEQUENCE [LARGE SCALE GENOMIC DNA]</scope>
    <source>
        <strain evidence="1">LVBAO_FW01</strain>
        <tissue evidence="1">Leaves</tissue>
    </source>
</reference>
<dbReference type="AlphaFoldDB" id="A0AAN9MT07"/>